<keyword evidence="3" id="KW-1185">Reference proteome</keyword>
<feature type="transmembrane region" description="Helical" evidence="1">
    <location>
        <begin position="6"/>
        <end position="26"/>
    </location>
</feature>
<dbReference type="OrthoDB" id="8603842at2"/>
<organism evidence="2 3">
    <name type="scientific">Suttonella ornithocola</name>
    <dbReference type="NCBI Taxonomy" id="279832"/>
    <lineage>
        <taxon>Bacteria</taxon>
        <taxon>Pseudomonadati</taxon>
        <taxon>Pseudomonadota</taxon>
        <taxon>Gammaproteobacteria</taxon>
        <taxon>Cardiobacteriales</taxon>
        <taxon>Cardiobacteriaceae</taxon>
        <taxon>Suttonella</taxon>
    </lineage>
</organism>
<reference evidence="2 3" key="1">
    <citation type="submission" date="2018-06" db="EMBL/GenBank/DDBJ databases">
        <authorList>
            <consortium name="Pathogen Informatics"/>
            <person name="Doyle S."/>
        </authorList>
    </citation>
    <scope>NUCLEOTIDE SEQUENCE [LARGE SCALE GENOMIC DNA]</scope>
    <source>
        <strain evidence="2 3">NCTC13337</strain>
    </source>
</reference>
<dbReference type="Proteomes" id="UP000254601">
    <property type="component" value="Unassembled WGS sequence"/>
</dbReference>
<name>A0A380MPB1_9GAMM</name>
<keyword evidence="1" id="KW-1133">Transmembrane helix</keyword>
<dbReference type="RefSeq" id="WP_072575575.1">
    <property type="nucleotide sequence ID" value="NZ_LWHB01000013.1"/>
</dbReference>
<sequence>MFGLAVIFVVFVLLISWIIVTLLAIRIGGKLWGTKGRWIGFMLFMGIWPFYWAGEYIYLQFMISHLCKTEGGLKVYVSPEEWRRQIGEEEWKQMYYDDDKALELSSDDKFIFQGKTFHGTYWLNSRLGAYIDKYRRRDSIFDDDYILVDTQTQQVLFRRRAFRIEEPLISGLGVSDNALKFWMSFIQDCHLGKLPVKIKYFENQYNNHDVRKGE</sequence>
<feature type="transmembrane region" description="Helical" evidence="1">
    <location>
        <begin position="38"/>
        <end position="59"/>
    </location>
</feature>
<accession>A0A380MPB1</accession>
<protein>
    <submittedName>
        <fullName evidence="2">Uncharacterized protein</fullName>
    </submittedName>
</protein>
<dbReference type="AlphaFoldDB" id="A0A380MPB1"/>
<proteinExistence type="predicted"/>
<evidence type="ECO:0000313" key="2">
    <source>
        <dbReference type="EMBL" id="SUO93723.1"/>
    </source>
</evidence>
<evidence type="ECO:0000313" key="3">
    <source>
        <dbReference type="Proteomes" id="UP000254601"/>
    </source>
</evidence>
<gene>
    <name evidence="2" type="ORF">NCTC13337_00369</name>
</gene>
<keyword evidence="1" id="KW-0472">Membrane</keyword>
<keyword evidence="1" id="KW-0812">Transmembrane</keyword>
<dbReference type="EMBL" id="UHIC01000001">
    <property type="protein sequence ID" value="SUO93723.1"/>
    <property type="molecule type" value="Genomic_DNA"/>
</dbReference>
<evidence type="ECO:0000256" key="1">
    <source>
        <dbReference type="SAM" id="Phobius"/>
    </source>
</evidence>